<comment type="caution">
    <text evidence="1">The sequence shown here is derived from an EMBL/GenBank/DDBJ whole genome shotgun (WGS) entry which is preliminary data.</text>
</comment>
<evidence type="ECO:0000313" key="2">
    <source>
        <dbReference type="Proteomes" id="UP001153334"/>
    </source>
</evidence>
<sequence>MVPTYDNVDPAALSPEDLAIITGNGTEQTAHDPIGAWTYTARHHAQPILDYLYLGPSTVMRNRQWLQDEGFTMILGARDKRQASLNMMSFDKLAEELGIEARCIDVEGVHELTSLFPVAIRTINNHMLRIHREQMAKISDMNITGQGMANPQANYRRGKVLVFCETGNDRSASFVCAYIMAIFGKTFTQAYDFMCSNRLCAGMDDNVRHFLTAYEDILRAQRTVHQFESESRPSASLGQKGQKRVAGEVEEGRDGRKGNQRRKA</sequence>
<organism evidence="1 2">
    <name type="scientific">Nemania bipapillata</name>
    <dbReference type="NCBI Taxonomy" id="110536"/>
    <lineage>
        <taxon>Eukaryota</taxon>
        <taxon>Fungi</taxon>
        <taxon>Dikarya</taxon>
        <taxon>Ascomycota</taxon>
        <taxon>Pezizomycotina</taxon>
        <taxon>Sordariomycetes</taxon>
        <taxon>Xylariomycetidae</taxon>
        <taxon>Xylariales</taxon>
        <taxon>Xylariaceae</taxon>
        <taxon>Nemania</taxon>
    </lineage>
</organism>
<keyword evidence="2" id="KW-1185">Reference proteome</keyword>
<evidence type="ECO:0000313" key="1">
    <source>
        <dbReference type="EMBL" id="KAJ8119617.1"/>
    </source>
</evidence>
<protein>
    <submittedName>
        <fullName evidence="1">Uncharacterized protein</fullName>
    </submittedName>
</protein>
<proteinExistence type="predicted"/>
<accession>A0ACC2IWM9</accession>
<reference evidence="1" key="1">
    <citation type="submission" date="2022-11" db="EMBL/GenBank/DDBJ databases">
        <title>Genome Sequence of Nemania bipapillata.</title>
        <authorList>
            <person name="Buettner E."/>
        </authorList>
    </citation>
    <scope>NUCLEOTIDE SEQUENCE</scope>
    <source>
        <strain evidence="1">CP14</strain>
    </source>
</reference>
<gene>
    <name evidence="1" type="ORF">ONZ43_g3474</name>
</gene>
<name>A0ACC2IWM9_9PEZI</name>
<dbReference type="EMBL" id="JAPESX010000809">
    <property type="protein sequence ID" value="KAJ8119617.1"/>
    <property type="molecule type" value="Genomic_DNA"/>
</dbReference>
<dbReference type="Proteomes" id="UP001153334">
    <property type="component" value="Unassembled WGS sequence"/>
</dbReference>